<accession>A0AA86UX63</accession>
<gene>
    <name evidence="2" type="ORF">HINF_LOCUS39334</name>
    <name evidence="1" type="ORF">HINF_LOCUS55952</name>
</gene>
<evidence type="ECO:0000313" key="2">
    <source>
        <dbReference type="EMBL" id="CAL6041903.1"/>
    </source>
</evidence>
<comment type="caution">
    <text evidence="1">The sequence shown here is derived from an EMBL/GenBank/DDBJ whole genome shotgun (WGS) entry which is preliminary data.</text>
</comment>
<organism evidence="1">
    <name type="scientific">Hexamita inflata</name>
    <dbReference type="NCBI Taxonomy" id="28002"/>
    <lineage>
        <taxon>Eukaryota</taxon>
        <taxon>Metamonada</taxon>
        <taxon>Diplomonadida</taxon>
        <taxon>Hexamitidae</taxon>
        <taxon>Hexamitinae</taxon>
        <taxon>Hexamita</taxon>
    </lineage>
</organism>
<sequence length="298" mass="35369">MKPHEQQKDNQTQHLDQQSSNQIEFCDLTLNNNKNLTSELEVCNTQTVCDVSRYINHFPKIQQEEGKYYNSYNLPQRNFVNPHINRFQIQQIQNIVFNKVPQDYAQKDVIQTEEMLQVILFESKVQAIKVLKYKTTIRNKLSADNQFACLFNDLHTKNFVQKIQNENNDQELLNIFTKKTNNQENQTGIKSCKNECKRTASVCAIKGATINKTKFRYCHKFEFIVRQSGEINTFQQIQNDITYYQVVFQKRQHHVGANPCYYRKCVQITSRMLNMFTEQQSLILLDYNLSQQIYDFLW</sequence>
<evidence type="ECO:0000313" key="3">
    <source>
        <dbReference type="Proteomes" id="UP001642409"/>
    </source>
</evidence>
<evidence type="ECO:0000313" key="1">
    <source>
        <dbReference type="EMBL" id="CAI9968307.1"/>
    </source>
</evidence>
<reference evidence="2 3" key="2">
    <citation type="submission" date="2024-07" db="EMBL/GenBank/DDBJ databases">
        <authorList>
            <person name="Akdeniz Z."/>
        </authorList>
    </citation>
    <scope>NUCLEOTIDE SEQUENCE [LARGE SCALE GENOMIC DNA]</scope>
</reference>
<proteinExistence type="predicted"/>
<name>A0AA86UX63_9EUKA</name>
<dbReference type="Proteomes" id="UP001642409">
    <property type="component" value="Unassembled WGS sequence"/>
</dbReference>
<dbReference type="AlphaFoldDB" id="A0AA86UX63"/>
<keyword evidence="3" id="KW-1185">Reference proteome</keyword>
<protein>
    <submittedName>
        <fullName evidence="2">Hypothetical_protein</fullName>
    </submittedName>
</protein>
<dbReference type="EMBL" id="CAXDID020000152">
    <property type="protein sequence ID" value="CAL6041903.1"/>
    <property type="molecule type" value="Genomic_DNA"/>
</dbReference>
<dbReference type="EMBL" id="CATOUU010001035">
    <property type="protein sequence ID" value="CAI9968307.1"/>
    <property type="molecule type" value="Genomic_DNA"/>
</dbReference>
<reference evidence="1" key="1">
    <citation type="submission" date="2023-06" db="EMBL/GenBank/DDBJ databases">
        <authorList>
            <person name="Kurt Z."/>
        </authorList>
    </citation>
    <scope>NUCLEOTIDE SEQUENCE</scope>
</reference>